<accession>E0XTB0</accession>
<proteinExistence type="predicted"/>
<sequence length="78" mass="8823">MTFRPGFPIRISADQSLLAAPHGFSQRVTSFIASWHQGIHQMPFLTLDQLTHGKTSDVVLMFIHVKDALICSRELLFN</sequence>
<dbReference type="EMBL" id="GU474870">
    <property type="protein sequence ID" value="ADI17651.1"/>
    <property type="molecule type" value="Genomic_DNA"/>
</dbReference>
<organism evidence="1">
    <name type="scientific">uncultured alpha proteobacterium HF0130_20P23</name>
    <dbReference type="NCBI Taxonomy" id="710809"/>
    <lineage>
        <taxon>Bacteria</taxon>
        <taxon>Pseudomonadati</taxon>
        <taxon>Pseudomonadota</taxon>
        <taxon>Alphaproteobacteria</taxon>
        <taxon>environmental samples</taxon>
    </lineage>
</organism>
<reference evidence="1" key="1">
    <citation type="journal article" date="2011" name="Environ. Microbiol.">
        <title>Time-series analyses of Monterey Bay coastal microbial picoplankton using a 'genome proxy' microarray.</title>
        <authorList>
            <person name="Rich V.I."/>
            <person name="Pham V.D."/>
            <person name="Eppley J."/>
            <person name="Shi Y."/>
            <person name="DeLong E.F."/>
        </authorList>
    </citation>
    <scope>NUCLEOTIDE SEQUENCE</scope>
</reference>
<name>E0XTB0_9PROT</name>
<dbReference type="AlphaFoldDB" id="E0XTB0"/>
<protein>
    <submittedName>
        <fullName evidence="1">Uncharacterized protein</fullName>
    </submittedName>
</protein>
<evidence type="ECO:0000313" key="1">
    <source>
        <dbReference type="EMBL" id="ADI17651.1"/>
    </source>
</evidence>